<feature type="non-terminal residue" evidence="6">
    <location>
        <position position="1"/>
    </location>
</feature>
<dbReference type="InterPro" id="IPR039428">
    <property type="entry name" value="NUOK/Mnh_C1-like"/>
</dbReference>
<evidence type="ECO:0000256" key="4">
    <source>
        <dbReference type="ARBA" id="ARBA00023136"/>
    </source>
</evidence>
<keyword evidence="3 5" id="KW-1133">Transmembrane helix</keyword>
<gene>
    <name evidence="6" type="ORF">LCGC14_3140040</name>
</gene>
<evidence type="ECO:0000256" key="5">
    <source>
        <dbReference type="SAM" id="Phobius"/>
    </source>
</evidence>
<proteinExistence type="predicted"/>
<dbReference type="EMBL" id="LAZR01068809">
    <property type="protein sequence ID" value="KKK48943.1"/>
    <property type="molecule type" value="Genomic_DNA"/>
</dbReference>
<name>A0A0F8VX41_9ZZZZ</name>
<dbReference type="Pfam" id="PF00420">
    <property type="entry name" value="Oxidored_q2"/>
    <property type="match status" value="1"/>
</dbReference>
<reference evidence="6" key="1">
    <citation type="journal article" date="2015" name="Nature">
        <title>Complex archaea that bridge the gap between prokaryotes and eukaryotes.</title>
        <authorList>
            <person name="Spang A."/>
            <person name="Saw J.H."/>
            <person name="Jorgensen S.L."/>
            <person name="Zaremba-Niedzwiedzka K."/>
            <person name="Martijn J."/>
            <person name="Lind A.E."/>
            <person name="van Eijk R."/>
            <person name="Schleper C."/>
            <person name="Guy L."/>
            <person name="Ettema T.J."/>
        </authorList>
    </citation>
    <scope>NUCLEOTIDE SEQUENCE</scope>
</reference>
<protein>
    <recommendedName>
        <fullName evidence="7">NADH-quinone oxidoreductase subunit K</fullName>
    </recommendedName>
</protein>
<sequence>VATSRFIVPGAVLGQIFAIFVMIVTAAEIGVGLGIVVYLYRSHVSIEKQEFDILKG</sequence>
<keyword evidence="4 5" id="KW-0472">Membrane</keyword>
<dbReference type="Gene3D" id="1.10.287.3510">
    <property type="match status" value="1"/>
</dbReference>
<accession>A0A0F8VX41</accession>
<evidence type="ECO:0000256" key="1">
    <source>
        <dbReference type="ARBA" id="ARBA00004141"/>
    </source>
</evidence>
<evidence type="ECO:0000256" key="2">
    <source>
        <dbReference type="ARBA" id="ARBA00022692"/>
    </source>
</evidence>
<dbReference type="AlphaFoldDB" id="A0A0F8VX41"/>
<evidence type="ECO:0008006" key="7">
    <source>
        <dbReference type="Google" id="ProtNLM"/>
    </source>
</evidence>
<dbReference type="GO" id="GO:0016020">
    <property type="term" value="C:membrane"/>
    <property type="evidence" value="ECO:0007669"/>
    <property type="project" value="UniProtKB-SubCell"/>
</dbReference>
<evidence type="ECO:0000256" key="3">
    <source>
        <dbReference type="ARBA" id="ARBA00022989"/>
    </source>
</evidence>
<feature type="transmembrane region" description="Helical" evidence="5">
    <location>
        <begin position="12"/>
        <end position="40"/>
    </location>
</feature>
<comment type="caution">
    <text evidence="6">The sequence shown here is derived from an EMBL/GenBank/DDBJ whole genome shotgun (WGS) entry which is preliminary data.</text>
</comment>
<comment type="subcellular location">
    <subcellularLocation>
        <location evidence="1">Membrane</location>
        <topology evidence="1">Multi-pass membrane protein</topology>
    </subcellularLocation>
</comment>
<keyword evidence="2 5" id="KW-0812">Transmembrane</keyword>
<evidence type="ECO:0000313" key="6">
    <source>
        <dbReference type="EMBL" id="KKK48943.1"/>
    </source>
</evidence>
<organism evidence="6">
    <name type="scientific">marine sediment metagenome</name>
    <dbReference type="NCBI Taxonomy" id="412755"/>
    <lineage>
        <taxon>unclassified sequences</taxon>
        <taxon>metagenomes</taxon>
        <taxon>ecological metagenomes</taxon>
    </lineage>
</organism>